<proteinExistence type="predicted"/>
<gene>
    <name evidence="2" type="primary">44</name>
    <name evidence="2" type="ORF">SEA_SIXAMA_44</name>
</gene>
<evidence type="ECO:0000256" key="1">
    <source>
        <dbReference type="SAM" id="Phobius"/>
    </source>
</evidence>
<reference evidence="2 3" key="1">
    <citation type="submission" date="2019-09" db="EMBL/GenBank/DDBJ databases">
        <authorList>
            <person name="Christie C.A."/>
            <person name="Diallo A.S."/>
            <person name="Dixon Z."/>
            <person name="McIntosh P.M."/>
            <person name="Murthy K.H."/>
            <person name="Rosen M.G."/>
            <person name="Simpson L.M."/>
            <person name="Koustas K."/>
            <person name="Fogarty M.P."/>
            <person name="Molloy S.D."/>
            <person name="Garlena R.A."/>
            <person name="Russell D.A."/>
            <person name="Pope W.H."/>
            <person name="Jacobs-Sera D."/>
            <person name="Hatfull G.F."/>
        </authorList>
    </citation>
    <scope>NUCLEOTIDE SEQUENCE [LARGE SCALE GENOMIC DNA]</scope>
</reference>
<dbReference type="RefSeq" id="YP_010648753.1">
    <property type="nucleotide sequence ID" value="NC_070762.1"/>
</dbReference>
<keyword evidence="1" id="KW-0472">Membrane</keyword>
<feature type="transmembrane region" description="Helical" evidence="1">
    <location>
        <begin position="6"/>
        <end position="23"/>
    </location>
</feature>
<evidence type="ECO:0000313" key="2">
    <source>
        <dbReference type="EMBL" id="QGF20223.1"/>
    </source>
</evidence>
<organism evidence="2 3">
    <name type="scientific">Gordonia phage Sixama</name>
    <dbReference type="NCBI Taxonomy" id="2653271"/>
    <lineage>
        <taxon>Viruses</taxon>
        <taxon>Duplodnaviria</taxon>
        <taxon>Heunggongvirae</taxon>
        <taxon>Uroviricota</taxon>
        <taxon>Caudoviricetes</taxon>
        <taxon>Sixamavirus</taxon>
        <taxon>Sixamavirus sixama</taxon>
    </lineage>
</organism>
<protein>
    <submittedName>
        <fullName evidence="2">Uncharacterized protein</fullName>
    </submittedName>
</protein>
<dbReference type="GeneID" id="77924212"/>
<keyword evidence="1" id="KW-0812">Transmembrane</keyword>
<sequence length="128" mass="14968">MDTLAIIGTSFAGAASFMTWAIIRYNKWKIKNTPTVLDGGDHAHMWSEWEDKERNGALHQERRCFVCLKLETTAPKATKHVCSWGKWTHFRDINHVRHHSDKVPFRRERIYTRTCTGCGDVQKKSMEY</sequence>
<keyword evidence="3" id="KW-1185">Reference proteome</keyword>
<evidence type="ECO:0000313" key="3">
    <source>
        <dbReference type="Proteomes" id="UP000400849"/>
    </source>
</evidence>
<dbReference type="EMBL" id="MN484601">
    <property type="protein sequence ID" value="QGF20223.1"/>
    <property type="molecule type" value="Genomic_DNA"/>
</dbReference>
<dbReference type="KEGG" id="vg:77924212"/>
<name>A0A5Q2F680_9CAUD</name>
<keyword evidence="1" id="KW-1133">Transmembrane helix</keyword>
<accession>A0A5Q2F680</accession>
<dbReference type="Proteomes" id="UP000400849">
    <property type="component" value="Segment"/>
</dbReference>